<keyword evidence="2" id="KW-1185">Reference proteome</keyword>
<dbReference type="OrthoDB" id="10349548at2759"/>
<sequence length="88" mass="9794">MQVTVVQDRRFANFSHLFDRLPEEAETCSLGVGYKQIVPSGGDLLELVIPIFIVELLHQRVRLCQDNEATCPDSIIAMASISVDAYSL</sequence>
<dbReference type="Proteomes" id="UP000756921">
    <property type="component" value="Unassembled WGS sequence"/>
</dbReference>
<evidence type="ECO:0000313" key="1">
    <source>
        <dbReference type="EMBL" id="KAF9731705.1"/>
    </source>
</evidence>
<dbReference type="EMBL" id="WJXW01000012">
    <property type="protein sequence ID" value="KAF9731705.1"/>
    <property type="molecule type" value="Genomic_DNA"/>
</dbReference>
<gene>
    <name evidence="1" type="ORF">PMIN01_10722</name>
</gene>
<protein>
    <submittedName>
        <fullName evidence="1">Uncharacterized protein</fullName>
    </submittedName>
</protein>
<reference evidence="1" key="1">
    <citation type="journal article" date="2020" name="Mol. Plant Microbe Interact.">
        <title>Genome Sequence of the Biocontrol Agent Coniothyrium minitans strain Conio (IMI 134523).</title>
        <authorList>
            <person name="Patel D."/>
            <person name="Shittu T.A."/>
            <person name="Baroncelli R."/>
            <person name="Muthumeenakshi S."/>
            <person name="Osborne T.H."/>
            <person name="Janganan T.K."/>
            <person name="Sreenivasaprasad S."/>
        </authorList>
    </citation>
    <scope>NUCLEOTIDE SEQUENCE</scope>
    <source>
        <strain evidence="1">Conio</strain>
    </source>
</reference>
<organism evidence="1 2">
    <name type="scientific">Paraphaeosphaeria minitans</name>
    <dbReference type="NCBI Taxonomy" id="565426"/>
    <lineage>
        <taxon>Eukaryota</taxon>
        <taxon>Fungi</taxon>
        <taxon>Dikarya</taxon>
        <taxon>Ascomycota</taxon>
        <taxon>Pezizomycotina</taxon>
        <taxon>Dothideomycetes</taxon>
        <taxon>Pleosporomycetidae</taxon>
        <taxon>Pleosporales</taxon>
        <taxon>Massarineae</taxon>
        <taxon>Didymosphaeriaceae</taxon>
        <taxon>Paraphaeosphaeria</taxon>
    </lineage>
</organism>
<name>A0A9P6GC83_9PLEO</name>
<accession>A0A9P6GC83</accession>
<evidence type="ECO:0000313" key="2">
    <source>
        <dbReference type="Proteomes" id="UP000756921"/>
    </source>
</evidence>
<proteinExistence type="predicted"/>
<comment type="caution">
    <text evidence="1">The sequence shown here is derived from an EMBL/GenBank/DDBJ whole genome shotgun (WGS) entry which is preliminary data.</text>
</comment>
<dbReference type="AlphaFoldDB" id="A0A9P6GC83"/>